<dbReference type="Proteomes" id="UP001500994">
    <property type="component" value="Unassembled WGS sequence"/>
</dbReference>
<sequence length="121" mass="13773">MNDTTVVNMKGHVHDTAWREGVRYVGRRMARGGWDLPSSRWHNPFPVLPGPPEAREIALRAFHDYLLHTPQLLADLPHLRGQALGCWCAPRLCHAHVLAALADHPRWTTLAWSRLRPRLPG</sequence>
<evidence type="ECO:0000259" key="1">
    <source>
        <dbReference type="Pfam" id="PF14216"/>
    </source>
</evidence>
<dbReference type="Pfam" id="PF14216">
    <property type="entry name" value="DUF4326"/>
    <property type="match status" value="1"/>
</dbReference>
<dbReference type="EMBL" id="BAAARK010000006">
    <property type="protein sequence ID" value="GAA2658468.1"/>
    <property type="molecule type" value="Genomic_DNA"/>
</dbReference>
<feature type="domain" description="DUF4326" evidence="1">
    <location>
        <begin position="21"/>
        <end position="99"/>
    </location>
</feature>
<name>A0ABP6E2X4_9ACTN</name>
<gene>
    <name evidence="2" type="ORF">GCM10009864_26470</name>
</gene>
<keyword evidence="3" id="KW-1185">Reference proteome</keyword>
<dbReference type="RefSeq" id="WP_344575317.1">
    <property type="nucleotide sequence ID" value="NZ_BAAARK010000006.1"/>
</dbReference>
<proteinExistence type="predicted"/>
<evidence type="ECO:0000313" key="3">
    <source>
        <dbReference type="Proteomes" id="UP001500994"/>
    </source>
</evidence>
<evidence type="ECO:0000313" key="2">
    <source>
        <dbReference type="EMBL" id="GAA2658468.1"/>
    </source>
</evidence>
<accession>A0ABP6E2X4</accession>
<dbReference type="InterPro" id="IPR025475">
    <property type="entry name" value="DUF4326"/>
</dbReference>
<comment type="caution">
    <text evidence="2">The sequence shown here is derived from an EMBL/GenBank/DDBJ whole genome shotgun (WGS) entry which is preliminary data.</text>
</comment>
<organism evidence="2 3">
    <name type="scientific">Streptomyces lunalinharesii</name>
    <dbReference type="NCBI Taxonomy" id="333384"/>
    <lineage>
        <taxon>Bacteria</taxon>
        <taxon>Bacillati</taxon>
        <taxon>Actinomycetota</taxon>
        <taxon>Actinomycetes</taxon>
        <taxon>Kitasatosporales</taxon>
        <taxon>Streptomycetaceae</taxon>
        <taxon>Streptomyces</taxon>
    </lineage>
</organism>
<reference evidence="3" key="1">
    <citation type="journal article" date="2019" name="Int. J. Syst. Evol. Microbiol.">
        <title>The Global Catalogue of Microorganisms (GCM) 10K type strain sequencing project: providing services to taxonomists for standard genome sequencing and annotation.</title>
        <authorList>
            <consortium name="The Broad Institute Genomics Platform"/>
            <consortium name="The Broad Institute Genome Sequencing Center for Infectious Disease"/>
            <person name="Wu L."/>
            <person name="Ma J."/>
        </authorList>
    </citation>
    <scope>NUCLEOTIDE SEQUENCE [LARGE SCALE GENOMIC DNA]</scope>
    <source>
        <strain evidence="3">JCM 16374</strain>
    </source>
</reference>
<protein>
    <submittedName>
        <fullName evidence="2">DUF4326 domain-containing protein</fullName>
    </submittedName>
</protein>